<dbReference type="GO" id="GO:0005886">
    <property type="term" value="C:plasma membrane"/>
    <property type="evidence" value="ECO:0007669"/>
    <property type="project" value="UniProtKB-SubCell"/>
</dbReference>
<feature type="transmembrane region" description="Helical" evidence="6">
    <location>
        <begin position="354"/>
        <end position="373"/>
    </location>
</feature>
<dbReference type="AlphaFoldDB" id="A0A927GU57"/>
<proteinExistence type="predicted"/>
<keyword evidence="9" id="KW-1185">Reference proteome</keyword>
<protein>
    <submittedName>
        <fullName evidence="8">ABC transporter permease</fullName>
    </submittedName>
</protein>
<organism evidence="8 9">
    <name type="scientific">Paenibacillus sabuli</name>
    <dbReference type="NCBI Taxonomy" id="2772509"/>
    <lineage>
        <taxon>Bacteria</taxon>
        <taxon>Bacillati</taxon>
        <taxon>Bacillota</taxon>
        <taxon>Bacilli</taxon>
        <taxon>Bacillales</taxon>
        <taxon>Paenibacillaceae</taxon>
        <taxon>Paenibacillus</taxon>
    </lineage>
</organism>
<evidence type="ECO:0000256" key="1">
    <source>
        <dbReference type="ARBA" id="ARBA00004651"/>
    </source>
</evidence>
<feature type="transmembrane region" description="Helical" evidence="6">
    <location>
        <begin position="198"/>
        <end position="219"/>
    </location>
</feature>
<name>A0A927GU57_9BACL</name>
<comment type="subcellular location">
    <subcellularLocation>
        <location evidence="1">Cell membrane</location>
        <topology evidence="1">Multi-pass membrane protein</topology>
    </subcellularLocation>
</comment>
<evidence type="ECO:0000256" key="6">
    <source>
        <dbReference type="SAM" id="Phobius"/>
    </source>
</evidence>
<evidence type="ECO:0000256" key="2">
    <source>
        <dbReference type="ARBA" id="ARBA00022475"/>
    </source>
</evidence>
<evidence type="ECO:0000259" key="7">
    <source>
        <dbReference type="Pfam" id="PF12698"/>
    </source>
</evidence>
<evidence type="ECO:0000256" key="3">
    <source>
        <dbReference type="ARBA" id="ARBA00022692"/>
    </source>
</evidence>
<dbReference type="Pfam" id="PF12698">
    <property type="entry name" value="ABC2_membrane_3"/>
    <property type="match status" value="1"/>
</dbReference>
<evidence type="ECO:0000256" key="5">
    <source>
        <dbReference type="ARBA" id="ARBA00023136"/>
    </source>
</evidence>
<dbReference type="GO" id="GO:0140359">
    <property type="term" value="F:ABC-type transporter activity"/>
    <property type="evidence" value="ECO:0007669"/>
    <property type="project" value="InterPro"/>
</dbReference>
<feature type="transmembrane region" description="Helical" evidence="6">
    <location>
        <begin position="325"/>
        <end position="347"/>
    </location>
</feature>
<feature type="transmembrane region" description="Helical" evidence="6">
    <location>
        <begin position="248"/>
        <end position="272"/>
    </location>
</feature>
<feature type="transmembrane region" description="Helical" evidence="6">
    <location>
        <begin position="379"/>
        <end position="402"/>
    </location>
</feature>
<keyword evidence="3 6" id="KW-0812">Transmembrane</keyword>
<keyword evidence="4 6" id="KW-1133">Transmembrane helix</keyword>
<gene>
    <name evidence="8" type="ORF">IDH44_19370</name>
</gene>
<dbReference type="PANTHER" id="PTHR30294">
    <property type="entry name" value="MEMBRANE COMPONENT OF ABC TRANSPORTER YHHJ-RELATED"/>
    <property type="match status" value="1"/>
</dbReference>
<accession>A0A927GU57</accession>
<reference evidence="8" key="1">
    <citation type="submission" date="2020-09" db="EMBL/GenBank/DDBJ databases">
        <title>A novel bacterium of genus Paenibacillus, isolated from South China Sea.</title>
        <authorList>
            <person name="Huang H."/>
            <person name="Mo K."/>
            <person name="Hu Y."/>
        </authorList>
    </citation>
    <scope>NUCLEOTIDE SEQUENCE</scope>
    <source>
        <strain evidence="8">IB182496</strain>
    </source>
</reference>
<comment type="caution">
    <text evidence="8">The sequence shown here is derived from an EMBL/GenBank/DDBJ whole genome shotgun (WGS) entry which is preliminary data.</text>
</comment>
<dbReference type="PANTHER" id="PTHR30294:SF29">
    <property type="entry name" value="MULTIDRUG ABC TRANSPORTER PERMEASE YBHS-RELATED"/>
    <property type="match status" value="1"/>
</dbReference>
<feature type="transmembrane region" description="Helical" evidence="6">
    <location>
        <begin position="293"/>
        <end position="319"/>
    </location>
</feature>
<dbReference type="InterPro" id="IPR013525">
    <property type="entry name" value="ABC2_TM"/>
</dbReference>
<sequence>MNNNFWTVVGFTAGNKIRTKSFIVTTAIIAAILCIGVNLPYIISMFSGNSEIKQVGYVEGQVADVEAALQDYYAQQGEEADLQLVGYPDSGDAAANEQALREALRSEEIAGYLVFDAEASGGFPGVTYKSEKLLDNTADSLSVALQNIKFQMGLENAGLTEAQMADLLAPINVQTTQISVSDSTGEGKTAEQRGLAMGFVYAMMILLFMGIFVTSQLIASEITAEKSSRVMEILVTSVSPMTQMFGKIFGMFLVGLLQIGVYVVVAVVNFSLPHNKESLGNLNINLGDIDPMLYAYALLFFLMGYFLFAMLCAAVGSIVSRTEDLAQAMMPVSMLALAGFYIGIFGMTTPGSTLVVVTSFIPFFTPFAMFLRIGLTDPALWEVLLSIGVLALSIFVLGWLSARIYRTGVLMYGKRPSLKELRKAMKAYKV</sequence>
<dbReference type="Proteomes" id="UP000621560">
    <property type="component" value="Unassembled WGS sequence"/>
</dbReference>
<feature type="transmembrane region" description="Helical" evidence="6">
    <location>
        <begin position="22"/>
        <end position="43"/>
    </location>
</feature>
<keyword evidence="2" id="KW-1003">Cell membrane</keyword>
<feature type="domain" description="ABC-2 type transporter transmembrane" evidence="7">
    <location>
        <begin position="20"/>
        <end position="402"/>
    </location>
</feature>
<evidence type="ECO:0000256" key="4">
    <source>
        <dbReference type="ARBA" id="ARBA00022989"/>
    </source>
</evidence>
<evidence type="ECO:0000313" key="8">
    <source>
        <dbReference type="EMBL" id="MBD2847367.1"/>
    </source>
</evidence>
<dbReference type="EMBL" id="JACXIZ010000036">
    <property type="protein sequence ID" value="MBD2847367.1"/>
    <property type="molecule type" value="Genomic_DNA"/>
</dbReference>
<keyword evidence="5 6" id="KW-0472">Membrane</keyword>
<dbReference type="InterPro" id="IPR051449">
    <property type="entry name" value="ABC-2_transporter_component"/>
</dbReference>
<dbReference type="RefSeq" id="WP_190920472.1">
    <property type="nucleotide sequence ID" value="NZ_JACXIZ010000036.1"/>
</dbReference>
<evidence type="ECO:0000313" key="9">
    <source>
        <dbReference type="Proteomes" id="UP000621560"/>
    </source>
</evidence>